<keyword evidence="6 10" id="KW-0067">ATP-binding</keyword>
<dbReference type="GO" id="GO:0046872">
    <property type="term" value="F:metal ion binding"/>
    <property type="evidence" value="ECO:0007669"/>
    <property type="project" value="UniProtKB-KW"/>
</dbReference>
<dbReference type="FunFam" id="3.40.1190.20:FF:000012">
    <property type="entry name" value="Ribokinase"/>
    <property type="match status" value="1"/>
</dbReference>
<evidence type="ECO:0000256" key="3">
    <source>
        <dbReference type="ARBA" id="ARBA00022723"/>
    </source>
</evidence>
<dbReference type="PANTHER" id="PTHR10584:SF166">
    <property type="entry name" value="RIBOKINASE"/>
    <property type="match status" value="1"/>
</dbReference>
<comment type="pathway">
    <text evidence="10">Carbohydrate metabolism; D-ribose degradation; D-ribose 5-phosphate from beta-D-ribopyranose: step 2/2.</text>
</comment>
<dbReference type="InterPro" id="IPR011611">
    <property type="entry name" value="PfkB_dom"/>
</dbReference>
<dbReference type="EC" id="2.7.1.15" evidence="10 11"/>
<organism evidence="13 14">
    <name type="scientific">Emticicia agri</name>
    <dbReference type="NCBI Taxonomy" id="2492393"/>
    <lineage>
        <taxon>Bacteria</taxon>
        <taxon>Pseudomonadati</taxon>
        <taxon>Bacteroidota</taxon>
        <taxon>Cytophagia</taxon>
        <taxon>Cytophagales</taxon>
        <taxon>Leadbetterellaceae</taxon>
        <taxon>Emticicia</taxon>
    </lineage>
</organism>
<feature type="binding site" evidence="10">
    <location>
        <position position="252"/>
    </location>
    <ligand>
        <name>substrate</name>
    </ligand>
</feature>
<dbReference type="NCBIfam" id="TIGR02152">
    <property type="entry name" value="D_ribokin_bact"/>
    <property type="match status" value="1"/>
</dbReference>
<keyword evidence="14" id="KW-1185">Reference proteome</keyword>
<evidence type="ECO:0000256" key="9">
    <source>
        <dbReference type="ARBA" id="ARBA00023277"/>
    </source>
</evidence>
<keyword evidence="8 10" id="KW-0630">Potassium</keyword>
<keyword evidence="1 10" id="KW-0963">Cytoplasm</keyword>
<comment type="similarity">
    <text evidence="10">Belongs to the carbohydrate kinase PfkB family. Ribokinase subfamily.</text>
</comment>
<dbReference type="InterPro" id="IPR002139">
    <property type="entry name" value="Ribo/fructo_kinase"/>
</dbReference>
<feature type="binding site" evidence="10">
    <location>
        <position position="287"/>
    </location>
    <ligand>
        <name>K(+)</name>
        <dbReference type="ChEBI" id="CHEBI:29103"/>
    </ligand>
</feature>
<dbReference type="SUPFAM" id="SSF53613">
    <property type="entry name" value="Ribokinase-like"/>
    <property type="match status" value="1"/>
</dbReference>
<evidence type="ECO:0000313" key="13">
    <source>
        <dbReference type="EMBL" id="RYU93781.1"/>
    </source>
</evidence>
<evidence type="ECO:0000256" key="10">
    <source>
        <dbReference type="HAMAP-Rule" id="MF_01987"/>
    </source>
</evidence>
<dbReference type="HAMAP" id="MF_01987">
    <property type="entry name" value="Ribokinase"/>
    <property type="match status" value="1"/>
</dbReference>
<dbReference type="GO" id="GO:0004747">
    <property type="term" value="F:ribokinase activity"/>
    <property type="evidence" value="ECO:0007669"/>
    <property type="project" value="UniProtKB-UniRule"/>
</dbReference>
<comment type="function">
    <text evidence="10">Catalyzes the phosphorylation of ribose at O-5 in a reaction requiring ATP and magnesium. The resulting D-ribose-5-phosphate can then be used either for sythesis of nucleotides, histidine, and tryptophan, or as a component of the pentose phosphate pathway.</text>
</comment>
<dbReference type="Pfam" id="PF00294">
    <property type="entry name" value="PfkB"/>
    <property type="match status" value="1"/>
</dbReference>
<dbReference type="Proteomes" id="UP000293162">
    <property type="component" value="Unassembled WGS sequence"/>
</dbReference>
<gene>
    <name evidence="10 13" type="primary">rbsK</name>
    <name evidence="13" type="ORF">EWM59_20460</name>
</gene>
<dbReference type="InterPro" id="IPR029056">
    <property type="entry name" value="Ribokinase-like"/>
</dbReference>
<comment type="cofactor">
    <cofactor evidence="10">
        <name>Mg(2+)</name>
        <dbReference type="ChEBI" id="CHEBI:18420"/>
    </cofactor>
    <text evidence="10">Requires a divalent cation, most likely magnesium in vivo, as an electrophilic catalyst to aid phosphoryl group transfer. It is the chelate of the metal and the nucleotide that is the actual substrate.</text>
</comment>
<dbReference type="GO" id="GO:0019303">
    <property type="term" value="P:D-ribose catabolic process"/>
    <property type="evidence" value="ECO:0007669"/>
    <property type="project" value="UniProtKB-UniRule"/>
</dbReference>
<sequence length="306" mass="32632">MSKIVVIGSSNTDMVVKTNRFPNPGETILGGTFFMFAGGKGANQAVAAARMGGDVVLVAKVGNDIFGKQAIEGFQKEKINTSYISTDFEKASGTALIIVNERGENKIVVASGSNDTLSQEDIMKAATEIEMAEVVLLQLEIPVSSVVFAATQGLKTESKVILNPAPAQELPDEIYPNLYLITPNETEAQLLTGIEVKDDESAREAADMLLDKGVRNVIITLGARGAYFHNDYQSFFVDAPQVEAVDTTAAGDIFNGTLAVALAQKKDWRSAIELACKVASLSVTRMGAQASAPFLSEISSASDFYF</sequence>
<feature type="binding site" evidence="10">
    <location>
        <position position="291"/>
    </location>
    <ligand>
        <name>K(+)</name>
        <dbReference type="ChEBI" id="CHEBI:29103"/>
    </ligand>
</feature>
<feature type="binding site" evidence="10">
    <location>
        <position position="246"/>
    </location>
    <ligand>
        <name>K(+)</name>
        <dbReference type="ChEBI" id="CHEBI:29103"/>
    </ligand>
</feature>
<accession>A0A4Q5LVL3</accession>
<evidence type="ECO:0000256" key="5">
    <source>
        <dbReference type="ARBA" id="ARBA00022777"/>
    </source>
</evidence>
<comment type="caution">
    <text evidence="10">Lacks conserved residue(s) required for the propagation of feature annotation.</text>
</comment>
<comment type="catalytic activity">
    <reaction evidence="10">
        <text>D-ribose + ATP = D-ribose 5-phosphate + ADP + H(+)</text>
        <dbReference type="Rhea" id="RHEA:13697"/>
        <dbReference type="ChEBI" id="CHEBI:15378"/>
        <dbReference type="ChEBI" id="CHEBI:30616"/>
        <dbReference type="ChEBI" id="CHEBI:47013"/>
        <dbReference type="ChEBI" id="CHEBI:78346"/>
        <dbReference type="ChEBI" id="CHEBI:456216"/>
        <dbReference type="EC" id="2.7.1.15"/>
    </reaction>
</comment>
<dbReference type="InterPro" id="IPR011877">
    <property type="entry name" value="Ribokinase"/>
</dbReference>
<dbReference type="PANTHER" id="PTHR10584">
    <property type="entry name" value="SUGAR KINASE"/>
    <property type="match status" value="1"/>
</dbReference>
<evidence type="ECO:0000256" key="6">
    <source>
        <dbReference type="ARBA" id="ARBA00022840"/>
    </source>
</evidence>
<feature type="active site" description="Proton acceptor" evidence="10">
    <location>
        <position position="252"/>
    </location>
</feature>
<comment type="subunit">
    <text evidence="10">Homodimer.</text>
</comment>
<evidence type="ECO:0000256" key="8">
    <source>
        <dbReference type="ARBA" id="ARBA00022958"/>
    </source>
</evidence>
<keyword evidence="3 10" id="KW-0479">Metal-binding</keyword>
<dbReference type="AlphaFoldDB" id="A0A4Q5LVL3"/>
<reference evidence="13 14" key="1">
    <citation type="submission" date="2019-02" db="EMBL/GenBank/DDBJ databases">
        <title>Bacterial novel species Emticicia sp. 17J42-9 isolated from soil.</title>
        <authorList>
            <person name="Jung H.-Y."/>
        </authorList>
    </citation>
    <scope>NUCLEOTIDE SEQUENCE [LARGE SCALE GENOMIC DNA]</scope>
    <source>
        <strain evidence="13 14">17J42-9</strain>
    </source>
</reference>
<evidence type="ECO:0000313" key="14">
    <source>
        <dbReference type="Proteomes" id="UP000293162"/>
    </source>
</evidence>
<dbReference type="PRINTS" id="PR00990">
    <property type="entry name" value="RIBOKINASE"/>
</dbReference>
<comment type="activity regulation">
    <text evidence="10">Activated by a monovalent cation that binds near, but not in, the active site. The most likely occupant of the site in vivo is potassium. Ion binding induces a conformational change that may alter substrate affinity.</text>
</comment>
<feature type="binding site" evidence="10">
    <location>
        <position position="248"/>
    </location>
    <ligand>
        <name>K(+)</name>
        <dbReference type="ChEBI" id="CHEBI:29103"/>
    </ligand>
</feature>
<dbReference type="UniPathway" id="UPA00916">
    <property type="reaction ID" value="UER00889"/>
</dbReference>
<name>A0A4Q5LVL3_9BACT</name>
<feature type="binding site" evidence="10">
    <location>
        <position position="140"/>
    </location>
    <ligand>
        <name>substrate</name>
    </ligand>
</feature>
<dbReference type="EMBL" id="SEWF01000037">
    <property type="protein sequence ID" value="RYU93781.1"/>
    <property type="molecule type" value="Genomic_DNA"/>
</dbReference>
<dbReference type="Gene3D" id="3.40.1190.20">
    <property type="match status" value="1"/>
</dbReference>
<dbReference type="GO" id="GO:0005524">
    <property type="term" value="F:ATP binding"/>
    <property type="evidence" value="ECO:0007669"/>
    <property type="project" value="UniProtKB-UniRule"/>
</dbReference>
<keyword evidence="2 10" id="KW-0808">Transferase</keyword>
<feature type="binding site" evidence="10">
    <location>
        <begin position="220"/>
        <end position="225"/>
    </location>
    <ligand>
        <name>ATP</name>
        <dbReference type="ChEBI" id="CHEBI:30616"/>
    </ligand>
</feature>
<feature type="domain" description="Carbohydrate kinase PfkB" evidence="12">
    <location>
        <begin position="1"/>
        <end position="293"/>
    </location>
</feature>
<dbReference type="OrthoDB" id="9775849at2"/>
<evidence type="ECO:0000256" key="2">
    <source>
        <dbReference type="ARBA" id="ARBA00022679"/>
    </source>
</evidence>
<keyword evidence="5 10" id="KW-0418">Kinase</keyword>
<feature type="binding site" evidence="10">
    <location>
        <begin position="11"/>
        <end position="13"/>
    </location>
    <ligand>
        <name>substrate</name>
    </ligand>
</feature>
<feature type="binding site" evidence="10">
    <location>
        <position position="282"/>
    </location>
    <ligand>
        <name>K(+)</name>
        <dbReference type="ChEBI" id="CHEBI:29103"/>
    </ligand>
</feature>
<keyword evidence="7 10" id="KW-0460">Magnesium</keyword>
<feature type="binding site" evidence="10">
    <location>
        <position position="184"/>
    </location>
    <ligand>
        <name>ATP</name>
        <dbReference type="ChEBI" id="CHEBI:30616"/>
    </ligand>
</feature>
<feature type="binding site" evidence="10">
    <location>
        <position position="285"/>
    </location>
    <ligand>
        <name>K(+)</name>
        <dbReference type="ChEBI" id="CHEBI:29103"/>
    </ligand>
</feature>
<comment type="subcellular location">
    <subcellularLocation>
        <location evidence="10">Cytoplasm</location>
    </subcellularLocation>
</comment>
<protein>
    <recommendedName>
        <fullName evidence="10 11">Ribokinase</fullName>
        <shortName evidence="10">RK</shortName>
        <ecNumber evidence="10 11">2.7.1.15</ecNumber>
    </recommendedName>
</protein>
<feature type="binding site" evidence="10">
    <location>
        <begin position="251"/>
        <end position="252"/>
    </location>
    <ligand>
        <name>ATP</name>
        <dbReference type="ChEBI" id="CHEBI:30616"/>
    </ligand>
</feature>
<evidence type="ECO:0000259" key="12">
    <source>
        <dbReference type="Pfam" id="PF00294"/>
    </source>
</evidence>
<evidence type="ECO:0000256" key="11">
    <source>
        <dbReference type="NCBIfam" id="TIGR02152"/>
    </source>
</evidence>
<proteinExistence type="inferred from homology"/>
<dbReference type="NCBIfam" id="NF008353">
    <property type="entry name" value="PRK11142.1"/>
    <property type="match status" value="1"/>
</dbReference>
<dbReference type="RefSeq" id="WP_130023111.1">
    <property type="nucleotide sequence ID" value="NZ_SEWF01000037.1"/>
</dbReference>
<comment type="caution">
    <text evidence="13">The sequence shown here is derived from an EMBL/GenBank/DDBJ whole genome shotgun (WGS) entry which is preliminary data.</text>
</comment>
<evidence type="ECO:0000256" key="1">
    <source>
        <dbReference type="ARBA" id="ARBA00022490"/>
    </source>
</evidence>
<keyword evidence="9 10" id="KW-0119">Carbohydrate metabolism</keyword>
<dbReference type="GO" id="GO:0005829">
    <property type="term" value="C:cytosol"/>
    <property type="evidence" value="ECO:0007669"/>
    <property type="project" value="TreeGrafter"/>
</dbReference>
<evidence type="ECO:0000256" key="4">
    <source>
        <dbReference type="ARBA" id="ARBA00022741"/>
    </source>
</evidence>
<keyword evidence="4 10" id="KW-0547">Nucleotide-binding</keyword>
<dbReference type="CDD" id="cd01174">
    <property type="entry name" value="ribokinase"/>
    <property type="match status" value="1"/>
</dbReference>
<evidence type="ECO:0000256" key="7">
    <source>
        <dbReference type="ARBA" id="ARBA00022842"/>
    </source>
</evidence>
<feature type="binding site" evidence="10">
    <location>
        <begin position="39"/>
        <end position="43"/>
    </location>
    <ligand>
        <name>substrate</name>
    </ligand>
</feature>